<dbReference type="SUPFAM" id="SSF53335">
    <property type="entry name" value="S-adenosyl-L-methionine-dependent methyltransferases"/>
    <property type="match status" value="1"/>
</dbReference>
<comment type="caution">
    <text evidence="1">The sequence shown here is derived from an EMBL/GenBank/DDBJ whole genome shotgun (WGS) entry which is preliminary data.</text>
</comment>
<gene>
    <name evidence="1" type="ORF">JCM6292_2256</name>
</gene>
<dbReference type="Proteomes" id="UP000018861">
    <property type="component" value="Unassembled WGS sequence"/>
</dbReference>
<organism evidence="1 2">
    <name type="scientific">Bacteroides pyogenes JCM 6292</name>
    <dbReference type="NCBI Taxonomy" id="1235809"/>
    <lineage>
        <taxon>Bacteria</taxon>
        <taxon>Pseudomonadati</taxon>
        <taxon>Bacteroidota</taxon>
        <taxon>Bacteroidia</taxon>
        <taxon>Bacteroidales</taxon>
        <taxon>Bacteroidaceae</taxon>
        <taxon>Bacteroides</taxon>
    </lineage>
</organism>
<dbReference type="InterPro" id="IPR029063">
    <property type="entry name" value="SAM-dependent_MTases_sf"/>
</dbReference>
<keyword evidence="1" id="KW-0489">Methyltransferase</keyword>
<dbReference type="Gene3D" id="3.40.50.150">
    <property type="entry name" value="Vaccinia Virus protein VP39"/>
    <property type="match status" value="1"/>
</dbReference>
<protein>
    <submittedName>
        <fullName evidence="1">tRNA (Adenine37-N(6))-methyltransferase TrmN6</fullName>
    </submittedName>
</protein>
<accession>W4P807</accession>
<dbReference type="GO" id="GO:0008168">
    <property type="term" value="F:methyltransferase activity"/>
    <property type="evidence" value="ECO:0007669"/>
    <property type="project" value="UniProtKB-KW"/>
</dbReference>
<evidence type="ECO:0000313" key="1">
    <source>
        <dbReference type="EMBL" id="GAE15906.1"/>
    </source>
</evidence>
<evidence type="ECO:0000313" key="2">
    <source>
        <dbReference type="Proteomes" id="UP000018861"/>
    </source>
</evidence>
<dbReference type="PANTHER" id="PTHR47739:SF1">
    <property type="entry name" value="TRNA1(VAL) (ADENINE(37)-N6)-METHYLTRANSFERASE"/>
    <property type="match status" value="1"/>
</dbReference>
<reference evidence="1 2" key="1">
    <citation type="journal article" date="2014" name="Genome Announc.">
        <title>Draft Genome Sequences of Three Strains of Bacteroides pyogenes Isolated from a Cat and Swine.</title>
        <authorList>
            <person name="Sakamoto M."/>
            <person name="Oshima K."/>
            <person name="Suda W."/>
            <person name="Kitamura K."/>
            <person name="Iida T."/>
            <person name="Hattori M."/>
            <person name="Ohkuma M."/>
        </authorList>
    </citation>
    <scope>NUCLEOTIDE SEQUENCE [LARGE SCALE GENOMIC DNA]</scope>
    <source>
        <strain evidence="1 2">JCM 6292</strain>
    </source>
</reference>
<proteinExistence type="predicted"/>
<sequence length="52" mass="5716">MSNPFFKFKQFTVWHDKCAMKVGTDGVLLGAWTSVENARRILDIGTGTGLVA</sequence>
<dbReference type="EMBL" id="BAIQ01000023">
    <property type="protein sequence ID" value="GAE15906.1"/>
    <property type="molecule type" value="Genomic_DNA"/>
</dbReference>
<dbReference type="InterPro" id="IPR050210">
    <property type="entry name" value="tRNA_Adenine-N(6)_MTase"/>
</dbReference>
<name>W4P807_9BACE</name>
<dbReference type="PANTHER" id="PTHR47739">
    <property type="entry name" value="TRNA1(VAL) (ADENINE(37)-N6)-METHYLTRANSFERASE"/>
    <property type="match status" value="1"/>
</dbReference>
<keyword evidence="1" id="KW-0808">Transferase</keyword>
<dbReference type="AlphaFoldDB" id="W4P807"/>
<dbReference type="GO" id="GO:0032259">
    <property type="term" value="P:methylation"/>
    <property type="evidence" value="ECO:0007669"/>
    <property type="project" value="UniProtKB-KW"/>
</dbReference>